<dbReference type="KEGG" id="sata:C5746_40310"/>
<organism evidence="7 8">
    <name type="scientific">Streptomyces atratus</name>
    <dbReference type="NCBI Taxonomy" id="1893"/>
    <lineage>
        <taxon>Bacteria</taxon>
        <taxon>Bacillati</taxon>
        <taxon>Actinomycetota</taxon>
        <taxon>Actinomycetes</taxon>
        <taxon>Kitasatosporales</taxon>
        <taxon>Streptomycetaceae</taxon>
        <taxon>Streptomyces</taxon>
    </lineage>
</organism>
<evidence type="ECO:0000256" key="1">
    <source>
        <dbReference type="ARBA" id="ARBA00022598"/>
    </source>
</evidence>
<dbReference type="PRINTS" id="PR01042">
    <property type="entry name" value="TRNASYNTHASP"/>
</dbReference>
<evidence type="ECO:0000256" key="5">
    <source>
        <dbReference type="ARBA" id="ARBA00023146"/>
    </source>
</evidence>
<proteinExistence type="predicted"/>
<evidence type="ECO:0000313" key="7">
    <source>
        <dbReference type="EMBL" id="AXE82104.1"/>
    </source>
</evidence>
<dbReference type="GO" id="GO:0005524">
    <property type="term" value="F:ATP binding"/>
    <property type="evidence" value="ECO:0007669"/>
    <property type="project" value="UniProtKB-KW"/>
</dbReference>
<dbReference type="GO" id="GO:0006421">
    <property type="term" value="P:asparaginyl-tRNA aminoacylation"/>
    <property type="evidence" value="ECO:0007669"/>
    <property type="project" value="TreeGrafter"/>
</dbReference>
<dbReference type="EC" id="6.1.1.22" evidence="7"/>
<feature type="domain" description="Aminoacyl-transfer RNA synthetases class-II family profile" evidence="6">
    <location>
        <begin position="102"/>
        <end position="338"/>
    </location>
</feature>
<reference evidence="7 8" key="1">
    <citation type="journal article" date="2018" name="Front. Microbiol.">
        <title>Genome Sequencing of Streptomyces atratus SCSIOZH16 and Activation Production of Nocardamine via Metabolic Engineering.</title>
        <authorList>
            <person name="Li Y."/>
            <person name="Zhang C."/>
            <person name="Liu C."/>
            <person name="Ju J."/>
            <person name="Ma J."/>
        </authorList>
    </citation>
    <scope>NUCLEOTIDE SEQUENCE [LARGE SCALE GENOMIC DNA]</scope>
    <source>
        <strain evidence="7 8">SCSIO_ZH16</strain>
    </source>
</reference>
<dbReference type="PROSITE" id="PS50862">
    <property type="entry name" value="AA_TRNA_LIGASE_II"/>
    <property type="match status" value="1"/>
</dbReference>
<evidence type="ECO:0000256" key="2">
    <source>
        <dbReference type="ARBA" id="ARBA00022741"/>
    </source>
</evidence>
<keyword evidence="1 7" id="KW-0436">Ligase</keyword>
<evidence type="ECO:0000256" key="3">
    <source>
        <dbReference type="ARBA" id="ARBA00022840"/>
    </source>
</evidence>
<dbReference type="InterPro" id="IPR004364">
    <property type="entry name" value="Aa-tRNA-synt_II"/>
</dbReference>
<name>A0A2Z5JPB7_STRAR</name>
<dbReference type="AlphaFoldDB" id="A0A2Z5JPB7"/>
<dbReference type="RefSeq" id="WP_114248489.1">
    <property type="nucleotide sequence ID" value="NZ_CP027306.1"/>
</dbReference>
<dbReference type="InterPro" id="IPR006195">
    <property type="entry name" value="aa-tRNA-synth_II"/>
</dbReference>
<dbReference type="InterPro" id="IPR045864">
    <property type="entry name" value="aa-tRNA-synth_II/BPL/LPL"/>
</dbReference>
<evidence type="ECO:0000313" key="8">
    <source>
        <dbReference type="Proteomes" id="UP000252698"/>
    </source>
</evidence>
<dbReference type="SUPFAM" id="SSF55681">
    <property type="entry name" value="Class II aaRS and biotin synthetases"/>
    <property type="match status" value="1"/>
</dbReference>
<keyword evidence="5" id="KW-0030">Aminoacyl-tRNA synthetase</keyword>
<keyword evidence="2" id="KW-0547">Nucleotide-binding</keyword>
<dbReference type="Proteomes" id="UP000252698">
    <property type="component" value="Chromosome"/>
</dbReference>
<dbReference type="Pfam" id="PF00152">
    <property type="entry name" value="tRNA-synt_2"/>
    <property type="match status" value="1"/>
</dbReference>
<dbReference type="GO" id="GO:0004816">
    <property type="term" value="F:asparagine-tRNA ligase activity"/>
    <property type="evidence" value="ECO:0007669"/>
    <property type="project" value="UniProtKB-EC"/>
</dbReference>
<evidence type="ECO:0000259" key="6">
    <source>
        <dbReference type="PROSITE" id="PS50862"/>
    </source>
</evidence>
<dbReference type="PANTHER" id="PTHR22594">
    <property type="entry name" value="ASPARTYL/LYSYL-TRNA SYNTHETASE"/>
    <property type="match status" value="1"/>
</dbReference>
<keyword evidence="4" id="KW-0648">Protein biosynthesis</keyword>
<dbReference type="Gene3D" id="3.30.930.10">
    <property type="entry name" value="Bira Bifunctional Protein, Domain 2"/>
    <property type="match status" value="1"/>
</dbReference>
<protein>
    <submittedName>
        <fullName evidence="7">Asparagine ligase</fullName>
        <ecNumber evidence="7">6.1.1.22</ecNumber>
    </submittedName>
</protein>
<keyword evidence="3" id="KW-0067">ATP-binding</keyword>
<evidence type="ECO:0000256" key="4">
    <source>
        <dbReference type="ARBA" id="ARBA00022917"/>
    </source>
</evidence>
<gene>
    <name evidence="7" type="ORF">C5746_40310</name>
</gene>
<dbReference type="EMBL" id="CP027306">
    <property type="protein sequence ID" value="AXE82104.1"/>
    <property type="molecule type" value="Genomic_DNA"/>
</dbReference>
<dbReference type="GeneID" id="95524503"/>
<accession>A0A2Z5JPB7</accession>
<dbReference type="NCBIfam" id="NF005052">
    <property type="entry name" value="PRK06462.1-1"/>
    <property type="match status" value="1"/>
</dbReference>
<sequence length="338" mass="37262">MTLQIDHSLAFAAAPALPSPLEHLRDPRTRAALRVQQALVAGARAYLRADDAVEMAHPIIGPVTDPGSRGAKQVDVDFYGHRYKLMTSAILYKQASLLAYDRIFLIAPNVRLEPVETSTTNRHLAEFRQIDVEYAGATRDDAMDIAEGLVRHAVTTVADECGAELAVLGRDPDTLRRFVARPFARVPHGEVVERLRRDGYPQAEGTEIEWEAEERVSRQAEAPFFVVGYPKGSRGFYDKESPAEPGTLLNFDLIAPESCGELCSGSERESEYATLVTRMRETGENPAKYAWYLDVARHGIPRSGGFGIGLERLTRWVAGLDSVWQATAFPKLAGVVSP</sequence>
<dbReference type="PANTHER" id="PTHR22594:SF48">
    <property type="entry name" value="ASPARAGINYL-TRNA SYNTHETASE-RELATED PROTEIN (N-TRUNCATION)"/>
    <property type="match status" value="1"/>
</dbReference>
<dbReference type="InterPro" id="IPR002312">
    <property type="entry name" value="Asp/Asn-tRNA-synth_IIb"/>
</dbReference>